<organism evidence="6 7">
    <name type="scientific">Ophiocordyceps sinensis (strain Co18 / CGMCC 3.14243)</name>
    <name type="common">Yarsagumba caterpillar fungus</name>
    <name type="synonym">Hirsutella sinensis</name>
    <dbReference type="NCBI Taxonomy" id="911162"/>
    <lineage>
        <taxon>Eukaryota</taxon>
        <taxon>Fungi</taxon>
        <taxon>Dikarya</taxon>
        <taxon>Ascomycota</taxon>
        <taxon>Pezizomycotina</taxon>
        <taxon>Sordariomycetes</taxon>
        <taxon>Hypocreomycetidae</taxon>
        <taxon>Hypocreales</taxon>
        <taxon>Ophiocordycipitaceae</taxon>
        <taxon>Ophiocordyceps</taxon>
    </lineage>
</organism>
<dbReference type="PANTHER" id="PTHR10578">
    <property type="entry name" value="S -2-HYDROXY-ACID OXIDASE-RELATED"/>
    <property type="match status" value="1"/>
</dbReference>
<protein>
    <submittedName>
        <fullName evidence="6">FMN-dependent dehydrogenase</fullName>
    </submittedName>
</protein>
<evidence type="ECO:0000256" key="4">
    <source>
        <dbReference type="SAM" id="SignalP"/>
    </source>
</evidence>
<dbReference type="GO" id="GO:0016491">
    <property type="term" value="F:oxidoreductase activity"/>
    <property type="evidence" value="ECO:0007669"/>
    <property type="project" value="UniProtKB-KW"/>
</dbReference>
<feature type="region of interest" description="Disordered" evidence="3">
    <location>
        <begin position="49"/>
        <end position="68"/>
    </location>
</feature>
<reference evidence="6 7" key="1">
    <citation type="journal article" date="2013" name="Chin. Sci. Bull.">
        <title>Genome survey uncovers the secrets of sex and lifestyle in caterpillar fungus.</title>
        <authorList>
            <person name="Hu X."/>
            <person name="Zhang Y."/>
            <person name="Xiao G."/>
            <person name="Zheng P."/>
            <person name="Xia Y."/>
            <person name="Zhang X."/>
            <person name="St Leger R.J."/>
            <person name="Liu X."/>
            <person name="Wang C."/>
        </authorList>
    </citation>
    <scope>NUCLEOTIDE SEQUENCE [LARGE SCALE GENOMIC DNA]</scope>
    <source>
        <strain evidence="7">Co18 / CGMCC 3.14243</strain>
        <tissue evidence="6">Fruit-body</tissue>
    </source>
</reference>
<gene>
    <name evidence="6" type="ORF">OCS_06011</name>
</gene>
<dbReference type="OrthoDB" id="1925334at2759"/>
<sequence length="356" mass="38632">MHAQTLLLALSSTAFAARPFLNEPDTGIEEALGGLFTGGRSSAEAPLSAAALSNDSAPGQPPNDSGQLPNVTAMVSLHDFDWLARKHLPIKSYTYYRNGAAGEWSYRNNLEVFRRYRLKPRVLRDISKIQSTLPTSILGHNFSAPFYISPCARGALGHPDAELNFVKAAAAQGILYMPALFADKTIEEIAKEKGPDQVLFQQWEFYEQLKTMTKLPIILKGIMHVEDAREAVKRNAAAIILSNHGGRQLDGAPSALEVALEIKKEAPEVFGSATEVFADGGVRYGADALMLLSLGVKAVGIGRPFMYANVLGQPGVERAITLMKNELALDAGNLGVADLQKLQDDIVDWTPNNWMG</sequence>
<dbReference type="AlphaFoldDB" id="T5A8Z8"/>
<keyword evidence="2" id="KW-0560">Oxidoreductase</keyword>
<dbReference type="Gene3D" id="3.20.20.70">
    <property type="entry name" value="Aldolase class I"/>
    <property type="match status" value="2"/>
</dbReference>
<feature type="chain" id="PRO_5004605829" evidence="4">
    <location>
        <begin position="17"/>
        <end position="356"/>
    </location>
</feature>
<dbReference type="SUPFAM" id="SSF51395">
    <property type="entry name" value="FMN-linked oxidoreductases"/>
    <property type="match status" value="1"/>
</dbReference>
<feature type="signal peptide" evidence="4">
    <location>
        <begin position="1"/>
        <end position="16"/>
    </location>
</feature>
<evidence type="ECO:0000256" key="3">
    <source>
        <dbReference type="SAM" id="MobiDB-lite"/>
    </source>
</evidence>
<dbReference type="InterPro" id="IPR008259">
    <property type="entry name" value="FMN_hydac_DH_AS"/>
</dbReference>
<dbReference type="PROSITE" id="PS51349">
    <property type="entry name" value="FMN_HYDROXY_ACID_DH_2"/>
    <property type="match status" value="1"/>
</dbReference>
<evidence type="ECO:0000313" key="6">
    <source>
        <dbReference type="EMBL" id="EQK98277.1"/>
    </source>
</evidence>
<evidence type="ECO:0000313" key="7">
    <source>
        <dbReference type="Proteomes" id="UP000019374"/>
    </source>
</evidence>
<dbReference type="Proteomes" id="UP000019374">
    <property type="component" value="Unassembled WGS sequence"/>
</dbReference>
<feature type="domain" description="FMN hydroxy acid dehydrogenase" evidence="5">
    <location>
        <begin position="69"/>
        <end position="352"/>
    </location>
</feature>
<name>T5A8Z8_OPHSC</name>
<evidence type="ECO:0000256" key="1">
    <source>
        <dbReference type="ARBA" id="ARBA00001917"/>
    </source>
</evidence>
<dbReference type="eggNOG" id="KOG0538">
    <property type="taxonomic scope" value="Eukaryota"/>
</dbReference>
<feature type="compositionally biased region" description="Polar residues" evidence="3">
    <location>
        <begin position="54"/>
        <end position="68"/>
    </location>
</feature>
<dbReference type="PROSITE" id="PS00557">
    <property type="entry name" value="FMN_HYDROXY_ACID_DH_1"/>
    <property type="match status" value="1"/>
</dbReference>
<dbReference type="Pfam" id="PF01070">
    <property type="entry name" value="FMN_dh"/>
    <property type="match status" value="2"/>
</dbReference>
<dbReference type="EMBL" id="KE655050">
    <property type="protein sequence ID" value="EQK98277.1"/>
    <property type="molecule type" value="Genomic_DNA"/>
</dbReference>
<dbReference type="InterPro" id="IPR000262">
    <property type="entry name" value="FMN-dep_DH"/>
</dbReference>
<keyword evidence="4" id="KW-0732">Signal</keyword>
<dbReference type="InterPro" id="IPR037396">
    <property type="entry name" value="FMN_HAD"/>
</dbReference>
<evidence type="ECO:0000256" key="2">
    <source>
        <dbReference type="ARBA" id="ARBA00023002"/>
    </source>
</evidence>
<dbReference type="PANTHER" id="PTHR10578:SF140">
    <property type="entry name" value="FMN HYDROXY ACID DEHYDROGENASE DOMAIN-CONTAINING PROTEIN"/>
    <property type="match status" value="1"/>
</dbReference>
<dbReference type="HOGENOM" id="CLU_020639_1_0_1"/>
<proteinExistence type="predicted"/>
<comment type="cofactor">
    <cofactor evidence="1">
        <name>FMN</name>
        <dbReference type="ChEBI" id="CHEBI:58210"/>
    </cofactor>
</comment>
<dbReference type="InterPro" id="IPR013785">
    <property type="entry name" value="Aldolase_TIM"/>
</dbReference>
<accession>T5A8Z8</accession>
<evidence type="ECO:0000259" key="5">
    <source>
        <dbReference type="PROSITE" id="PS51349"/>
    </source>
</evidence>